<sequence length="314" mass="34825">MVYPGMPIVPQAGPGTAEQRIRLQRFSSRISDPDEDWSGIADRKVRRRLQNRCNQRALRLRKKLESKTSPDATVPNRRDAQAQGAQAMATAAPLDLDLDLNLDQVRILAANTPQAKAILAHFEALARAQYTQSSPRADMLLHLIKFNFIKALLANMAVLGLSDEHLHDEAISPFNTLGPWHAASNMAGDSWSNLPPSLRATPIQRAVPHHPWLDLLPIPQMRDNLILAGESYDEETLCRDMKGHGCAGASAGGRRGGAYAGHSGIIVWKDPWDASGWEVTEGFARSWGWVVRGCWDLMASTNAWRARRCERALF</sequence>
<evidence type="ECO:0000313" key="2">
    <source>
        <dbReference type="EMBL" id="RDW67426.1"/>
    </source>
</evidence>
<name>A0A3D8R057_9EURO</name>
<dbReference type="OrthoDB" id="2245989at2759"/>
<evidence type="ECO:0000256" key="1">
    <source>
        <dbReference type="SAM" id="MobiDB-lite"/>
    </source>
</evidence>
<gene>
    <name evidence="2" type="ORF">DSM5745_09292</name>
</gene>
<proteinExistence type="predicted"/>
<dbReference type="PANTHER" id="PTHR38116:SF1">
    <property type="entry name" value="BZIP DOMAIN-CONTAINING PROTEIN"/>
    <property type="match status" value="1"/>
</dbReference>
<dbReference type="STRING" id="1810919.A0A3D8R057"/>
<protein>
    <recommendedName>
        <fullName evidence="4">BZIP domain-containing protein</fullName>
    </recommendedName>
</protein>
<dbReference type="PANTHER" id="PTHR38116">
    <property type="entry name" value="CHROMOSOME 7, WHOLE GENOME SHOTGUN SEQUENCE"/>
    <property type="match status" value="1"/>
</dbReference>
<accession>A0A3D8R057</accession>
<feature type="region of interest" description="Disordered" evidence="1">
    <location>
        <begin position="63"/>
        <end position="86"/>
    </location>
</feature>
<dbReference type="EMBL" id="PVWQ01000012">
    <property type="protein sequence ID" value="RDW67426.1"/>
    <property type="molecule type" value="Genomic_DNA"/>
</dbReference>
<organism evidence="2 3">
    <name type="scientific">Aspergillus mulundensis</name>
    <dbReference type="NCBI Taxonomy" id="1810919"/>
    <lineage>
        <taxon>Eukaryota</taxon>
        <taxon>Fungi</taxon>
        <taxon>Dikarya</taxon>
        <taxon>Ascomycota</taxon>
        <taxon>Pezizomycotina</taxon>
        <taxon>Eurotiomycetes</taxon>
        <taxon>Eurotiomycetidae</taxon>
        <taxon>Eurotiales</taxon>
        <taxon>Aspergillaceae</taxon>
        <taxon>Aspergillus</taxon>
        <taxon>Aspergillus subgen. Nidulantes</taxon>
    </lineage>
</organism>
<keyword evidence="3" id="KW-1185">Reference proteome</keyword>
<dbReference type="AlphaFoldDB" id="A0A3D8R057"/>
<dbReference type="InterPro" id="IPR021833">
    <property type="entry name" value="DUF3425"/>
</dbReference>
<dbReference type="Pfam" id="PF11905">
    <property type="entry name" value="DUF3425"/>
    <property type="match status" value="1"/>
</dbReference>
<comment type="caution">
    <text evidence="2">The sequence shown here is derived from an EMBL/GenBank/DDBJ whole genome shotgun (WGS) entry which is preliminary data.</text>
</comment>
<reference evidence="2 3" key="1">
    <citation type="journal article" date="2018" name="IMA Fungus">
        <title>IMA Genome-F 9: Draft genome sequence of Annulohypoxylon stygium, Aspergillus mulundensis, Berkeleyomyces basicola (syn. Thielaviopsis basicola), Ceratocystis smalleyi, two Cercospora beticola strains, Coleophoma cylindrospora, Fusarium fracticaudum, Phialophora cf. hyalina, and Morchella septimelata.</title>
        <authorList>
            <person name="Wingfield B.D."/>
            <person name="Bills G.F."/>
            <person name="Dong Y."/>
            <person name="Huang W."/>
            <person name="Nel W.J."/>
            <person name="Swalarsk-Parry B.S."/>
            <person name="Vaghefi N."/>
            <person name="Wilken P.M."/>
            <person name="An Z."/>
            <person name="de Beer Z.W."/>
            <person name="De Vos L."/>
            <person name="Chen L."/>
            <person name="Duong T.A."/>
            <person name="Gao Y."/>
            <person name="Hammerbacher A."/>
            <person name="Kikkert J.R."/>
            <person name="Li Y."/>
            <person name="Li H."/>
            <person name="Li K."/>
            <person name="Li Q."/>
            <person name="Liu X."/>
            <person name="Ma X."/>
            <person name="Naidoo K."/>
            <person name="Pethybridge S.J."/>
            <person name="Sun J."/>
            <person name="Steenkamp E.T."/>
            <person name="van der Nest M.A."/>
            <person name="van Wyk S."/>
            <person name="Wingfield M.J."/>
            <person name="Xiong C."/>
            <person name="Yue Q."/>
            <person name="Zhang X."/>
        </authorList>
    </citation>
    <scope>NUCLEOTIDE SEQUENCE [LARGE SCALE GENOMIC DNA]</scope>
    <source>
        <strain evidence="2 3">DSM 5745</strain>
    </source>
</reference>
<dbReference type="GeneID" id="38119662"/>
<evidence type="ECO:0000313" key="3">
    <source>
        <dbReference type="Proteomes" id="UP000256690"/>
    </source>
</evidence>
<evidence type="ECO:0008006" key="4">
    <source>
        <dbReference type="Google" id="ProtNLM"/>
    </source>
</evidence>
<dbReference type="Proteomes" id="UP000256690">
    <property type="component" value="Unassembled WGS sequence"/>
</dbReference>
<dbReference type="RefSeq" id="XP_026600394.1">
    <property type="nucleotide sequence ID" value="XM_026751308.1"/>
</dbReference>